<gene>
    <name evidence="2" type="ORF">R1sor_008163</name>
</gene>
<feature type="region of interest" description="Disordered" evidence="1">
    <location>
        <begin position="1"/>
        <end position="22"/>
    </location>
</feature>
<keyword evidence="3" id="KW-1185">Reference proteome</keyword>
<dbReference type="AlphaFoldDB" id="A0ABD3HW27"/>
<name>A0ABD3HW27_9MARC</name>
<protein>
    <submittedName>
        <fullName evidence="2">Uncharacterized protein</fullName>
    </submittedName>
</protein>
<dbReference type="EMBL" id="JBJQOH010000003">
    <property type="protein sequence ID" value="KAL3694512.1"/>
    <property type="molecule type" value="Genomic_DNA"/>
</dbReference>
<evidence type="ECO:0000256" key="1">
    <source>
        <dbReference type="SAM" id="MobiDB-lite"/>
    </source>
</evidence>
<dbReference type="Proteomes" id="UP001633002">
    <property type="component" value="Unassembled WGS sequence"/>
</dbReference>
<comment type="caution">
    <text evidence="2">The sequence shown here is derived from an EMBL/GenBank/DDBJ whole genome shotgun (WGS) entry which is preliminary data.</text>
</comment>
<reference evidence="2 3" key="1">
    <citation type="submission" date="2024-09" db="EMBL/GenBank/DDBJ databases">
        <title>Chromosome-scale assembly of Riccia sorocarpa.</title>
        <authorList>
            <person name="Paukszto L."/>
        </authorList>
    </citation>
    <scope>NUCLEOTIDE SEQUENCE [LARGE SCALE GENOMIC DNA]</scope>
    <source>
        <strain evidence="2">LP-2024</strain>
        <tissue evidence="2">Aerial parts of the thallus</tissue>
    </source>
</reference>
<organism evidence="2 3">
    <name type="scientific">Riccia sorocarpa</name>
    <dbReference type="NCBI Taxonomy" id="122646"/>
    <lineage>
        <taxon>Eukaryota</taxon>
        <taxon>Viridiplantae</taxon>
        <taxon>Streptophyta</taxon>
        <taxon>Embryophyta</taxon>
        <taxon>Marchantiophyta</taxon>
        <taxon>Marchantiopsida</taxon>
        <taxon>Marchantiidae</taxon>
        <taxon>Marchantiales</taxon>
        <taxon>Ricciaceae</taxon>
        <taxon>Riccia</taxon>
    </lineage>
</organism>
<accession>A0ABD3HW27</accession>
<evidence type="ECO:0000313" key="2">
    <source>
        <dbReference type="EMBL" id="KAL3694512.1"/>
    </source>
</evidence>
<sequence>MFSSFDEDDGSKKKKKPTKKSGFVEPLPSHVVTALHRVYCAKHGKELPKSLEPLAVLYLHKDISQYQLTLDEKLTCKLLVNFSSALNDMKDVRALLECGVYGGERPKREMEFSYPWWQLVYALVSLGPEDYKPVLVENPKLRPFSVEFEPKHADMERHVKEGDDAQPTNIKMKAPRWEFVGMEALNNRELVHPLSKRDGFCSRLLANFSAEGNTLLDFFSGGVFTQEALLMARDVIYLANNDLEAEFVAKYSKELVRYSERVKKWFARYKAAKKPASASQLAVSLLLSCESASQPASASQLRVSLLLRVSLPLRINLLL</sequence>
<proteinExistence type="predicted"/>
<evidence type="ECO:0000313" key="3">
    <source>
        <dbReference type="Proteomes" id="UP001633002"/>
    </source>
</evidence>